<gene>
    <name evidence="3" type="ORF">GCM10008938_10160</name>
</gene>
<evidence type="ECO:0000313" key="3">
    <source>
        <dbReference type="EMBL" id="GGJ25953.1"/>
    </source>
</evidence>
<keyword evidence="4" id="KW-1185">Reference proteome</keyword>
<feature type="domain" description="Glucose-6-phosphate dehydrogenase assembly protein OpcA N-terminal" evidence="1">
    <location>
        <begin position="52"/>
        <end position="153"/>
    </location>
</feature>
<comment type="caution">
    <text evidence="3">The sequence shown here is derived from an EMBL/GenBank/DDBJ whole genome shotgun (WGS) entry which is preliminary data.</text>
</comment>
<dbReference type="Pfam" id="PF20171">
    <property type="entry name" value="OpcA_G6PD_C"/>
    <property type="match status" value="1"/>
</dbReference>
<organism evidence="3 4">
    <name type="scientific">Deinococcus roseus</name>
    <dbReference type="NCBI Taxonomy" id="392414"/>
    <lineage>
        <taxon>Bacteria</taxon>
        <taxon>Thermotogati</taxon>
        <taxon>Deinococcota</taxon>
        <taxon>Deinococci</taxon>
        <taxon>Deinococcales</taxon>
        <taxon>Deinococcaceae</taxon>
        <taxon>Deinococcus</taxon>
    </lineage>
</organism>
<proteinExistence type="predicted"/>
<feature type="domain" description="Glucose-6-phosphate dehydrogenase assembly protein OpcA C-terminal" evidence="2">
    <location>
        <begin position="155"/>
        <end position="301"/>
    </location>
</feature>
<protein>
    <submittedName>
        <fullName evidence="3">Glucose-6-phosphate dehydrogenase</fullName>
    </submittedName>
</protein>
<dbReference type="Pfam" id="PF10128">
    <property type="entry name" value="OpcA_G6PD_assem"/>
    <property type="match status" value="1"/>
</dbReference>
<dbReference type="RefSeq" id="WP_189000828.1">
    <property type="nucleotide sequence ID" value="NZ_BMOD01000002.1"/>
</dbReference>
<dbReference type="InterPro" id="IPR046801">
    <property type="entry name" value="OpcA_G6PD_N"/>
</dbReference>
<reference evidence="4" key="1">
    <citation type="journal article" date="2019" name="Int. J. Syst. Evol. Microbiol.">
        <title>The Global Catalogue of Microorganisms (GCM) 10K type strain sequencing project: providing services to taxonomists for standard genome sequencing and annotation.</title>
        <authorList>
            <consortium name="The Broad Institute Genomics Platform"/>
            <consortium name="The Broad Institute Genome Sequencing Center for Infectious Disease"/>
            <person name="Wu L."/>
            <person name="Ma J."/>
        </authorList>
    </citation>
    <scope>NUCLEOTIDE SEQUENCE [LARGE SCALE GENOMIC DNA]</scope>
    <source>
        <strain evidence="4">JCM 14370</strain>
    </source>
</reference>
<dbReference type="PANTHER" id="PTHR38658:SF1">
    <property type="entry name" value="OXPP CYCLE PROTEIN OPCA-RELATED"/>
    <property type="match status" value="1"/>
</dbReference>
<dbReference type="PANTHER" id="PTHR38658">
    <property type="entry name" value="OXPP CYCLE PROTEIN OPCA-RELATED"/>
    <property type="match status" value="1"/>
</dbReference>
<dbReference type="EMBL" id="BMOD01000002">
    <property type="protein sequence ID" value="GGJ25953.1"/>
    <property type="molecule type" value="Genomic_DNA"/>
</dbReference>
<evidence type="ECO:0000259" key="1">
    <source>
        <dbReference type="Pfam" id="PF10128"/>
    </source>
</evidence>
<dbReference type="InterPro" id="IPR046802">
    <property type="entry name" value="OpcA_G6PD_C"/>
</dbReference>
<sequence>MHGPVTTDVRQAPKALEKLWAQTNQEYRTHTGNIVVITELDLQDNVLTALTELNARHAKRQIVGIIDPEQQGVRVEVSIFDQRGRYIERLVIYGQEEHLTGAILPLLQPGVQTYVWWGTYRNPNAELLEELAELADLVIADTVTLNIPPDARYDLTDLNWARTLSWREITAQLFDSPEASALLNKIEKLDVYYAEGRRRDVVARLYLGWFASRLGWTDLKNITLHPEPADGRGNGEILGFDIKADGATLSARALNSDCVDVNINLTSGSHHNTLHQPMRSIAALLGYVLDGQENPSVFDASLKNAKAY</sequence>
<accession>A0ABQ2CXD7</accession>
<evidence type="ECO:0000313" key="4">
    <source>
        <dbReference type="Proteomes" id="UP000632222"/>
    </source>
</evidence>
<evidence type="ECO:0000259" key="2">
    <source>
        <dbReference type="Pfam" id="PF20171"/>
    </source>
</evidence>
<dbReference type="Proteomes" id="UP000632222">
    <property type="component" value="Unassembled WGS sequence"/>
</dbReference>
<dbReference type="InterPro" id="IPR004555">
    <property type="entry name" value="G6PDH_assembly_OpcA"/>
</dbReference>
<name>A0ABQ2CXD7_9DEIO</name>